<keyword evidence="4" id="KW-1185">Reference proteome</keyword>
<evidence type="ECO:0000313" key="3">
    <source>
        <dbReference type="EMBL" id="SNV08560.1"/>
    </source>
</evidence>
<gene>
    <name evidence="2" type="ORF">AXF12_03475</name>
    <name evidence="3" type="ORF">SAMEA44541418_01044</name>
</gene>
<dbReference type="Pfam" id="PF14088">
    <property type="entry name" value="DUF4268"/>
    <property type="match status" value="1"/>
</dbReference>
<organism evidence="3 5">
    <name type="scientific">Capnocytophaga haemolytica</name>
    <dbReference type="NCBI Taxonomy" id="45243"/>
    <lineage>
        <taxon>Bacteria</taxon>
        <taxon>Pseudomonadati</taxon>
        <taxon>Bacteroidota</taxon>
        <taxon>Flavobacteriia</taxon>
        <taxon>Flavobacteriales</taxon>
        <taxon>Flavobacteriaceae</taxon>
        <taxon>Capnocytophaga</taxon>
    </lineage>
</organism>
<evidence type="ECO:0000313" key="5">
    <source>
        <dbReference type="Proteomes" id="UP000215539"/>
    </source>
</evidence>
<accession>A0AAX2GX91</accession>
<sequence>MYSKAEAKALRQEFWISFGKSFPRKWTLYDTKIKDFSFKFFFDRKCAMVLIAIEPTDPERREELWNRMLAVRARLTEDYLPEAVFEQRHFTETGKEIARVYVKHEGVNIHNKETWGEAMAFLNEAMGKMEAFWELYKDVLQDDEWYEYTEMI</sequence>
<name>A0AAX2GX91_9FLAO</name>
<dbReference type="EMBL" id="LT906449">
    <property type="protein sequence ID" value="SNV08560.1"/>
    <property type="molecule type" value="Genomic_DNA"/>
</dbReference>
<proteinExistence type="predicted"/>
<protein>
    <recommendedName>
        <fullName evidence="1">DUF4268 domain-containing protein</fullName>
    </recommendedName>
</protein>
<feature type="domain" description="DUF4268" evidence="1">
    <location>
        <begin position="10"/>
        <end position="136"/>
    </location>
</feature>
<evidence type="ECO:0000313" key="2">
    <source>
        <dbReference type="EMBL" id="AMD84667.1"/>
    </source>
</evidence>
<evidence type="ECO:0000313" key="4">
    <source>
        <dbReference type="Proteomes" id="UP000065822"/>
    </source>
</evidence>
<dbReference type="KEGG" id="chg:AXF12_03475"/>
<dbReference type="AlphaFoldDB" id="A0AAX2GX91"/>
<dbReference type="InterPro" id="IPR025364">
    <property type="entry name" value="DUF4268"/>
</dbReference>
<dbReference type="EMBL" id="CP014227">
    <property type="protein sequence ID" value="AMD84667.1"/>
    <property type="molecule type" value="Genomic_DNA"/>
</dbReference>
<dbReference type="Proteomes" id="UP000065822">
    <property type="component" value="Chromosome"/>
</dbReference>
<evidence type="ECO:0000259" key="1">
    <source>
        <dbReference type="Pfam" id="PF14088"/>
    </source>
</evidence>
<dbReference type="RefSeq" id="WP_066428360.1">
    <property type="nucleotide sequence ID" value="NZ_CP014227.1"/>
</dbReference>
<reference evidence="3 5" key="2">
    <citation type="submission" date="2017-06" db="EMBL/GenBank/DDBJ databases">
        <authorList>
            <consortium name="Pathogen Informatics"/>
        </authorList>
    </citation>
    <scope>NUCLEOTIDE SEQUENCE [LARGE SCALE GENOMIC DNA]</scope>
    <source>
        <strain evidence="3 5">NCTC12947</strain>
    </source>
</reference>
<reference evidence="2 4" key="1">
    <citation type="submission" date="2016-02" db="EMBL/GenBank/DDBJ databases">
        <authorList>
            <person name="Holder M.E."/>
            <person name="Ajami N.J."/>
            <person name="Petrosino J.F."/>
        </authorList>
    </citation>
    <scope>NUCLEOTIDE SEQUENCE [LARGE SCALE GENOMIC DNA]</scope>
    <source>
        <strain evidence="2 4">CCUG 32990</strain>
    </source>
</reference>
<dbReference type="Proteomes" id="UP000215539">
    <property type="component" value="Chromosome 1"/>
</dbReference>